<dbReference type="InterPro" id="IPR004155">
    <property type="entry name" value="PBS_lyase_HEAT"/>
</dbReference>
<dbReference type="Pfam" id="PF11175">
    <property type="entry name" value="DUF2961"/>
    <property type="match status" value="1"/>
</dbReference>
<dbReference type="Proteomes" id="UP000593892">
    <property type="component" value="Chromosome"/>
</dbReference>
<organism evidence="1 2">
    <name type="scientific">Paludibaculum fermentans</name>
    <dbReference type="NCBI Taxonomy" id="1473598"/>
    <lineage>
        <taxon>Bacteria</taxon>
        <taxon>Pseudomonadati</taxon>
        <taxon>Acidobacteriota</taxon>
        <taxon>Terriglobia</taxon>
        <taxon>Bryobacterales</taxon>
        <taxon>Bryobacteraceae</taxon>
        <taxon>Paludibaculum</taxon>
    </lineage>
</organism>
<dbReference type="InterPro" id="IPR016024">
    <property type="entry name" value="ARM-type_fold"/>
</dbReference>
<name>A0A7S7SHR1_PALFE</name>
<dbReference type="RefSeq" id="WP_194446909.1">
    <property type="nucleotide sequence ID" value="NZ_CP063849.1"/>
</dbReference>
<dbReference type="KEGG" id="pfer:IRI77_20605"/>
<dbReference type="Gene3D" id="2.60.120.1390">
    <property type="match status" value="1"/>
</dbReference>
<dbReference type="SUPFAM" id="SSF48371">
    <property type="entry name" value="ARM repeat"/>
    <property type="match status" value="1"/>
</dbReference>
<dbReference type="InterPro" id="IPR011989">
    <property type="entry name" value="ARM-like"/>
</dbReference>
<proteinExistence type="predicted"/>
<dbReference type="AlphaFoldDB" id="A0A7S7SHR1"/>
<protein>
    <submittedName>
        <fullName evidence="1">DUF2961 domain-containing protein</fullName>
    </submittedName>
</protein>
<sequence>MRVLAVLCAWGAVLCAQDSLDLARIHDGRALRSSSNNTDLTSNDDSKRPIPGETVVLADLEGPGVVQHIWLTIAANEYAWPRLLRLRVYYDHSPTPSVDVPVGDFFGVGLGHERQLRSLMVVNGSEGRSRNSYWAMPFRKACRITITNEGRRRVSNLYYHVDWEKRTLPADIGYFHAWYRQELPAKAGQPYEVLSVTGRGQYVGTLLNVIQVAPGWFGEGDEHLFIDGEKTASIQGTGTEDYFNDAWSLRVGDSPYWGVTTAEGTGRGSRMSAYRWHVRDPIPFQKSLRFVFEHGGWTYNENGTVRSAFEERADLFSSVAFWYQQGVAQGLPEPPYGSARLPHGNAKQIEAESLASEVRAEKGRTEVQKEVFWSRDLLYFQAEGPGSRMEIPLDVAEDGYYEIVAQVAHAPDYGDYSTLLDGKPVMDEGDLEHEPGANMGSRVAFSGWGPELYVAEDRMLGWRKLTKGRHWLAFVCAGKDMRATGYHLGLDGLILAKVGQVQTVQAPVAPRGVRNLISALKDPDAVQRGVAALALRDLGAGAKEALPALAEALKDRDTGVRMTAADAIARQGHGAIAVMDALIAAGEVKGEDAHVQRSVAIALGGIGADAARALPVLAELEKIPRVQATAATARRQIQGRR</sequence>
<dbReference type="Gene3D" id="1.25.10.10">
    <property type="entry name" value="Leucine-rich Repeat Variant"/>
    <property type="match status" value="1"/>
</dbReference>
<gene>
    <name evidence="1" type="ORF">IRI77_20605</name>
</gene>
<dbReference type="EMBL" id="CP063849">
    <property type="protein sequence ID" value="QOY85239.1"/>
    <property type="molecule type" value="Genomic_DNA"/>
</dbReference>
<dbReference type="Pfam" id="PF13646">
    <property type="entry name" value="HEAT_2"/>
    <property type="match status" value="1"/>
</dbReference>
<dbReference type="InterPro" id="IPR021345">
    <property type="entry name" value="DUF2961"/>
</dbReference>
<dbReference type="SMART" id="SM00567">
    <property type="entry name" value="EZ_HEAT"/>
    <property type="match status" value="2"/>
</dbReference>
<evidence type="ECO:0000313" key="1">
    <source>
        <dbReference type="EMBL" id="QOY85239.1"/>
    </source>
</evidence>
<reference evidence="1 2" key="1">
    <citation type="submission" date="2020-10" db="EMBL/GenBank/DDBJ databases">
        <title>Complete genome sequence of Paludibaculum fermentans P105T, a facultatively anaerobic acidobacterium capable of dissimilatory Fe(III) reduction.</title>
        <authorList>
            <person name="Dedysh S.N."/>
            <person name="Beletsky A.V."/>
            <person name="Kulichevskaya I.S."/>
            <person name="Mardanov A.V."/>
            <person name="Ravin N.V."/>
        </authorList>
    </citation>
    <scope>NUCLEOTIDE SEQUENCE [LARGE SCALE GENOMIC DNA]</scope>
    <source>
        <strain evidence="1 2">P105</strain>
    </source>
</reference>
<evidence type="ECO:0000313" key="2">
    <source>
        <dbReference type="Proteomes" id="UP000593892"/>
    </source>
</evidence>
<accession>A0A7S7SHR1</accession>
<keyword evidence="2" id="KW-1185">Reference proteome</keyword>